<dbReference type="PANTHER" id="PTHR42723">
    <property type="entry name" value="CHLOROPHYLL SYNTHASE"/>
    <property type="match status" value="1"/>
</dbReference>
<accession>A0A7K4AHZ9</accession>
<dbReference type="InterPro" id="IPR044878">
    <property type="entry name" value="UbiA_sf"/>
</dbReference>
<feature type="transmembrane region" description="Helical" evidence="5">
    <location>
        <begin position="243"/>
        <end position="261"/>
    </location>
</feature>
<dbReference type="GO" id="GO:0005886">
    <property type="term" value="C:plasma membrane"/>
    <property type="evidence" value="ECO:0007669"/>
    <property type="project" value="UniProtKB-SubCell"/>
</dbReference>
<keyword evidence="2 5" id="KW-0812">Transmembrane</keyword>
<name>A0A7K4AHZ9_METSH</name>
<evidence type="ECO:0000256" key="5">
    <source>
        <dbReference type="SAM" id="Phobius"/>
    </source>
</evidence>
<organism evidence="6 7">
    <name type="scientific">Methanothrix soehngenii</name>
    <name type="common">Methanosaeta concilii</name>
    <dbReference type="NCBI Taxonomy" id="2223"/>
    <lineage>
        <taxon>Archaea</taxon>
        <taxon>Methanobacteriati</taxon>
        <taxon>Methanobacteriota</taxon>
        <taxon>Stenosarchaea group</taxon>
        <taxon>Methanomicrobia</taxon>
        <taxon>Methanotrichales</taxon>
        <taxon>Methanotrichaceae</taxon>
        <taxon>Methanothrix</taxon>
    </lineage>
</organism>
<keyword evidence="4 5" id="KW-0472">Membrane</keyword>
<evidence type="ECO:0000256" key="2">
    <source>
        <dbReference type="ARBA" id="ARBA00022692"/>
    </source>
</evidence>
<dbReference type="Gene3D" id="1.20.120.1780">
    <property type="entry name" value="UbiA prenyltransferase"/>
    <property type="match status" value="1"/>
</dbReference>
<evidence type="ECO:0000313" key="6">
    <source>
        <dbReference type="EMBL" id="NLJ22620.1"/>
    </source>
</evidence>
<dbReference type="InterPro" id="IPR050475">
    <property type="entry name" value="Prenyltransferase_related"/>
</dbReference>
<keyword evidence="6" id="KW-0808">Transferase</keyword>
<dbReference type="RefSeq" id="WP_273278552.1">
    <property type="nucleotide sequence ID" value="NZ_CAJYDL010000001.1"/>
</dbReference>
<evidence type="ECO:0000256" key="1">
    <source>
        <dbReference type="ARBA" id="ARBA00004651"/>
    </source>
</evidence>
<feature type="transmembrane region" description="Helical" evidence="5">
    <location>
        <begin position="94"/>
        <end position="111"/>
    </location>
</feature>
<gene>
    <name evidence="6" type="ORF">GX426_05885</name>
</gene>
<dbReference type="Gene3D" id="1.10.357.140">
    <property type="entry name" value="UbiA prenyltransferase"/>
    <property type="match status" value="1"/>
</dbReference>
<feature type="transmembrane region" description="Helical" evidence="5">
    <location>
        <begin position="212"/>
        <end position="237"/>
    </location>
</feature>
<feature type="transmembrane region" description="Helical" evidence="5">
    <location>
        <begin position="117"/>
        <end position="133"/>
    </location>
</feature>
<evidence type="ECO:0000256" key="4">
    <source>
        <dbReference type="ARBA" id="ARBA00023136"/>
    </source>
</evidence>
<feature type="transmembrane region" description="Helical" evidence="5">
    <location>
        <begin position="172"/>
        <end position="191"/>
    </location>
</feature>
<dbReference type="PANTHER" id="PTHR42723:SF1">
    <property type="entry name" value="CHLOROPHYLL SYNTHASE, CHLOROPLASTIC"/>
    <property type="match status" value="1"/>
</dbReference>
<dbReference type="InterPro" id="IPR000537">
    <property type="entry name" value="UbiA_prenyltransferase"/>
</dbReference>
<feature type="transmembrane region" description="Helical" evidence="5">
    <location>
        <begin position="45"/>
        <end position="66"/>
    </location>
</feature>
<dbReference type="Pfam" id="PF01040">
    <property type="entry name" value="UbiA"/>
    <property type="match status" value="1"/>
</dbReference>
<keyword evidence="3 5" id="KW-1133">Transmembrane helix</keyword>
<dbReference type="Proteomes" id="UP000544742">
    <property type="component" value="Unassembled WGS sequence"/>
</dbReference>
<comment type="caution">
    <text evidence="6">The sequence shown here is derived from an EMBL/GenBank/DDBJ whole genome shotgun (WGS) entry which is preliminary data.</text>
</comment>
<evidence type="ECO:0000256" key="3">
    <source>
        <dbReference type="ARBA" id="ARBA00022989"/>
    </source>
</evidence>
<sequence length="312" mass="33758">MTNQGFSDFRAYIELLRPPLAPMDIAMPAASALLAVYAVEGTLPPLIPFVIAVLGSYCAITSSYVYNDCCDIEVDKVGMPCRPLPSAKLNKRQAQSWSIFLFLVALSAALYLNPESFVALVAATILASIYSAWAKRNTPFSWIFVGLSYGLVPLGVWLAMEPAGILKAGAGIHPASLILAAMICITDWGFTNCDASRDVEGDRREGIPTTPATFGIAVTAKMVALFWLAGIALSIALGLASGLGWFYFIAAVVSGGWLLSQNQDFVRHPTAKRGEQFFYQSANYRAWLFAALIIDVLLRATLHQAPPQLGWL</sequence>
<feature type="transmembrane region" description="Helical" evidence="5">
    <location>
        <begin position="282"/>
        <end position="302"/>
    </location>
</feature>
<dbReference type="GO" id="GO:0016765">
    <property type="term" value="F:transferase activity, transferring alkyl or aryl (other than methyl) groups"/>
    <property type="evidence" value="ECO:0007669"/>
    <property type="project" value="InterPro"/>
</dbReference>
<dbReference type="CDD" id="cd13956">
    <property type="entry name" value="PT_UbiA"/>
    <property type="match status" value="1"/>
</dbReference>
<dbReference type="EMBL" id="JAAYUN010000098">
    <property type="protein sequence ID" value="NLJ22620.1"/>
    <property type="molecule type" value="Genomic_DNA"/>
</dbReference>
<protein>
    <submittedName>
        <fullName evidence="6">UbiA family prenyltransferase</fullName>
    </submittedName>
</protein>
<feature type="transmembrane region" description="Helical" evidence="5">
    <location>
        <begin position="140"/>
        <end position="160"/>
    </location>
</feature>
<evidence type="ECO:0000313" key="7">
    <source>
        <dbReference type="Proteomes" id="UP000544742"/>
    </source>
</evidence>
<comment type="subcellular location">
    <subcellularLocation>
        <location evidence="1">Cell membrane</location>
        <topology evidence="1">Multi-pass membrane protein</topology>
    </subcellularLocation>
</comment>
<proteinExistence type="predicted"/>
<reference evidence="6 7" key="1">
    <citation type="journal article" date="2020" name="Biotechnol. Biofuels">
        <title>New insights from the biogas microbiome by comprehensive genome-resolved metagenomics of nearly 1600 species originating from multiple anaerobic digesters.</title>
        <authorList>
            <person name="Campanaro S."/>
            <person name="Treu L."/>
            <person name="Rodriguez-R L.M."/>
            <person name="Kovalovszki A."/>
            <person name="Ziels R.M."/>
            <person name="Maus I."/>
            <person name="Zhu X."/>
            <person name="Kougias P.G."/>
            <person name="Basile A."/>
            <person name="Luo G."/>
            <person name="Schluter A."/>
            <person name="Konstantinidis K.T."/>
            <person name="Angelidaki I."/>
        </authorList>
    </citation>
    <scope>NUCLEOTIDE SEQUENCE [LARGE SCALE GENOMIC DNA]</scope>
    <source>
        <strain evidence="6">AS27yjCOA_157</strain>
    </source>
</reference>
<dbReference type="AlphaFoldDB" id="A0A7K4AHZ9"/>